<dbReference type="AlphaFoldDB" id="A0AAD7CTD7"/>
<keyword evidence="4" id="KW-1185">Reference proteome</keyword>
<sequence length="331" mass="35822">MQGDFLFKAIVEKDSFWILTGSISLGLGAAFRQRMYKCWSPTIIYHPALSSLITPASHPMPSALHRGLSARGEVASTTCANRHDTGGKRGCDAPHDRAIVAFAGGPCACSWKLPSTPRSRTPPARGLHREQSPSCVPLKGVENGHLDPRARAARFPRPACIPGAQPLRPIALPPQIPGVTSVALHPALAKSRARLPVDFDFASMPTTGSNAAWHRVLVESATYPELPSLSIISPRLPWAITAHASGRTLRCVTVADVLGAIYEALHLHVDREQFEDWSMTQSGSHCPRRELQGGITYRYGMTRLDLLGGKTKFAGLVESTMGCDIWVVEVA</sequence>
<proteinExistence type="predicted"/>
<dbReference type="InterPro" id="IPR046522">
    <property type="entry name" value="DUF6699"/>
</dbReference>
<evidence type="ECO:0000259" key="2">
    <source>
        <dbReference type="Pfam" id="PF20415"/>
    </source>
</evidence>
<evidence type="ECO:0000256" key="1">
    <source>
        <dbReference type="SAM" id="MobiDB-lite"/>
    </source>
</evidence>
<dbReference type="Pfam" id="PF20415">
    <property type="entry name" value="DUF6699"/>
    <property type="match status" value="1"/>
</dbReference>
<organism evidence="3 4">
    <name type="scientific">Mycena rosella</name>
    <name type="common">Pink bonnet</name>
    <name type="synonym">Agaricus rosellus</name>
    <dbReference type="NCBI Taxonomy" id="1033263"/>
    <lineage>
        <taxon>Eukaryota</taxon>
        <taxon>Fungi</taxon>
        <taxon>Dikarya</taxon>
        <taxon>Basidiomycota</taxon>
        <taxon>Agaricomycotina</taxon>
        <taxon>Agaricomycetes</taxon>
        <taxon>Agaricomycetidae</taxon>
        <taxon>Agaricales</taxon>
        <taxon>Marasmiineae</taxon>
        <taxon>Mycenaceae</taxon>
        <taxon>Mycena</taxon>
    </lineage>
</organism>
<reference evidence="3" key="1">
    <citation type="submission" date="2023-03" db="EMBL/GenBank/DDBJ databases">
        <title>Massive genome expansion in bonnet fungi (Mycena s.s.) driven by repeated elements and novel gene families across ecological guilds.</title>
        <authorList>
            <consortium name="Lawrence Berkeley National Laboratory"/>
            <person name="Harder C.B."/>
            <person name="Miyauchi S."/>
            <person name="Viragh M."/>
            <person name="Kuo A."/>
            <person name="Thoen E."/>
            <person name="Andreopoulos B."/>
            <person name="Lu D."/>
            <person name="Skrede I."/>
            <person name="Drula E."/>
            <person name="Henrissat B."/>
            <person name="Morin E."/>
            <person name="Kohler A."/>
            <person name="Barry K."/>
            <person name="LaButti K."/>
            <person name="Morin E."/>
            <person name="Salamov A."/>
            <person name="Lipzen A."/>
            <person name="Mereny Z."/>
            <person name="Hegedus B."/>
            <person name="Baldrian P."/>
            <person name="Stursova M."/>
            <person name="Weitz H."/>
            <person name="Taylor A."/>
            <person name="Grigoriev I.V."/>
            <person name="Nagy L.G."/>
            <person name="Martin F."/>
            <person name="Kauserud H."/>
        </authorList>
    </citation>
    <scope>NUCLEOTIDE SEQUENCE</scope>
    <source>
        <strain evidence="3">CBHHK067</strain>
    </source>
</reference>
<comment type="caution">
    <text evidence="3">The sequence shown here is derived from an EMBL/GenBank/DDBJ whole genome shotgun (WGS) entry which is preliminary data.</text>
</comment>
<protein>
    <recommendedName>
        <fullName evidence="2">DUF6699 domain-containing protein</fullName>
    </recommendedName>
</protein>
<feature type="non-terminal residue" evidence="3">
    <location>
        <position position="1"/>
    </location>
</feature>
<dbReference type="Proteomes" id="UP001221757">
    <property type="component" value="Unassembled WGS sequence"/>
</dbReference>
<feature type="region of interest" description="Disordered" evidence="1">
    <location>
        <begin position="118"/>
        <end position="141"/>
    </location>
</feature>
<name>A0AAD7CTD7_MYCRO</name>
<dbReference type="EMBL" id="JARKIE010000252">
    <property type="protein sequence ID" value="KAJ7661138.1"/>
    <property type="molecule type" value="Genomic_DNA"/>
</dbReference>
<evidence type="ECO:0000313" key="3">
    <source>
        <dbReference type="EMBL" id="KAJ7661138.1"/>
    </source>
</evidence>
<evidence type="ECO:0000313" key="4">
    <source>
        <dbReference type="Proteomes" id="UP001221757"/>
    </source>
</evidence>
<feature type="domain" description="DUF6699" evidence="2">
    <location>
        <begin position="204"/>
        <end position="319"/>
    </location>
</feature>
<gene>
    <name evidence="3" type="ORF">B0H17DRAFT_1094566</name>
</gene>
<accession>A0AAD7CTD7</accession>